<dbReference type="InterPro" id="IPR003594">
    <property type="entry name" value="HATPase_dom"/>
</dbReference>
<comment type="catalytic activity">
    <reaction evidence="1">
        <text>ATP + protein L-histidine = ADP + protein N-phospho-L-histidine.</text>
        <dbReference type="EC" id="2.7.13.3"/>
    </reaction>
</comment>
<evidence type="ECO:0000256" key="10">
    <source>
        <dbReference type="ARBA" id="ARBA00023012"/>
    </source>
</evidence>
<dbReference type="SMART" id="SM00388">
    <property type="entry name" value="HisKA"/>
    <property type="match status" value="1"/>
</dbReference>
<evidence type="ECO:0000256" key="7">
    <source>
        <dbReference type="ARBA" id="ARBA00022741"/>
    </source>
</evidence>
<reference evidence="16 17" key="1">
    <citation type="submission" date="2023-09" db="EMBL/GenBank/DDBJ databases">
        <title>Complete Genome and Methylome dissection of Bacillus brevis NEB573 original source of BbsI restriction endonuclease.</title>
        <authorList>
            <person name="Fomenkov A."/>
            <person name="Roberts R.D."/>
        </authorList>
    </citation>
    <scope>NUCLEOTIDE SEQUENCE [LARGE SCALE GENOMIC DNA]</scope>
    <source>
        <strain evidence="16 17">NEB573</strain>
    </source>
</reference>
<evidence type="ECO:0000256" key="3">
    <source>
        <dbReference type="ARBA" id="ARBA00012438"/>
    </source>
</evidence>
<keyword evidence="13" id="KW-0812">Transmembrane</keyword>
<keyword evidence="8 16" id="KW-0418">Kinase</keyword>
<dbReference type="EMBL" id="CP134050">
    <property type="protein sequence ID" value="WNC13301.1"/>
    <property type="molecule type" value="Genomic_DNA"/>
</dbReference>
<name>A0ABY9SZZ5_BREBE</name>
<dbReference type="Pfam" id="PF00512">
    <property type="entry name" value="HisKA"/>
    <property type="match status" value="1"/>
</dbReference>
<dbReference type="InterPro" id="IPR036097">
    <property type="entry name" value="HisK_dim/P_sf"/>
</dbReference>
<dbReference type="PANTHER" id="PTHR43711:SF1">
    <property type="entry name" value="HISTIDINE KINASE 1"/>
    <property type="match status" value="1"/>
</dbReference>
<dbReference type="PANTHER" id="PTHR43711">
    <property type="entry name" value="TWO-COMPONENT HISTIDINE KINASE"/>
    <property type="match status" value="1"/>
</dbReference>
<dbReference type="SUPFAM" id="SSF47384">
    <property type="entry name" value="Homodimeric domain of signal transducing histidine kinase"/>
    <property type="match status" value="1"/>
</dbReference>
<keyword evidence="7" id="KW-0547">Nucleotide-binding</keyword>
<feature type="domain" description="Histidine kinase" evidence="14">
    <location>
        <begin position="136"/>
        <end position="351"/>
    </location>
</feature>
<dbReference type="Proteomes" id="UP001256827">
    <property type="component" value="Chromosome"/>
</dbReference>
<dbReference type="SUPFAM" id="SSF55874">
    <property type="entry name" value="ATPase domain of HSP90 chaperone/DNA topoisomerase II/histidine kinase"/>
    <property type="match status" value="1"/>
</dbReference>
<evidence type="ECO:0000256" key="6">
    <source>
        <dbReference type="ARBA" id="ARBA00022679"/>
    </source>
</evidence>
<keyword evidence="4" id="KW-1003">Cell membrane</keyword>
<evidence type="ECO:0000256" key="5">
    <source>
        <dbReference type="ARBA" id="ARBA00022553"/>
    </source>
</evidence>
<evidence type="ECO:0000259" key="15">
    <source>
        <dbReference type="PROSITE" id="PS50885"/>
    </source>
</evidence>
<dbReference type="Pfam" id="PF02518">
    <property type="entry name" value="HATPase_c"/>
    <property type="match status" value="1"/>
</dbReference>
<protein>
    <recommendedName>
        <fullName evidence="3">histidine kinase</fullName>
        <ecNumber evidence="3">2.7.13.3</ecNumber>
    </recommendedName>
</protein>
<organism evidence="16 17">
    <name type="scientific">Brevibacillus brevis</name>
    <name type="common">Bacillus brevis</name>
    <dbReference type="NCBI Taxonomy" id="1393"/>
    <lineage>
        <taxon>Bacteria</taxon>
        <taxon>Bacillati</taxon>
        <taxon>Bacillota</taxon>
        <taxon>Bacilli</taxon>
        <taxon>Bacillales</taxon>
        <taxon>Paenibacillaceae</taxon>
        <taxon>Brevibacillus</taxon>
    </lineage>
</organism>
<dbReference type="RefSeq" id="WP_310764795.1">
    <property type="nucleotide sequence ID" value="NZ_CP134050.1"/>
</dbReference>
<dbReference type="Gene3D" id="6.10.340.10">
    <property type="match status" value="1"/>
</dbReference>
<dbReference type="InterPro" id="IPR036890">
    <property type="entry name" value="HATPase_C_sf"/>
</dbReference>
<evidence type="ECO:0000256" key="9">
    <source>
        <dbReference type="ARBA" id="ARBA00022840"/>
    </source>
</evidence>
<keyword evidence="10" id="KW-0902">Two-component regulatory system</keyword>
<evidence type="ECO:0000313" key="16">
    <source>
        <dbReference type="EMBL" id="WNC13301.1"/>
    </source>
</evidence>
<comment type="subcellular location">
    <subcellularLocation>
        <location evidence="2">Cell membrane</location>
        <topology evidence="2">Multi-pass membrane protein</topology>
    </subcellularLocation>
</comment>
<feature type="transmembrane region" description="Helical" evidence="13">
    <location>
        <begin position="53"/>
        <end position="74"/>
    </location>
</feature>
<dbReference type="InterPro" id="IPR005467">
    <property type="entry name" value="His_kinase_dom"/>
</dbReference>
<evidence type="ECO:0000259" key="14">
    <source>
        <dbReference type="PROSITE" id="PS50109"/>
    </source>
</evidence>
<dbReference type="InterPro" id="IPR003661">
    <property type="entry name" value="HisK_dim/P_dom"/>
</dbReference>
<evidence type="ECO:0000256" key="2">
    <source>
        <dbReference type="ARBA" id="ARBA00004651"/>
    </source>
</evidence>
<dbReference type="CDD" id="cd00082">
    <property type="entry name" value="HisKA"/>
    <property type="match status" value="1"/>
</dbReference>
<keyword evidence="17" id="KW-1185">Reference proteome</keyword>
<keyword evidence="5" id="KW-0597">Phosphoprotein</keyword>
<accession>A0ABY9SZZ5</accession>
<sequence>MRERLWKYRYVLRLLGTLAFLVLFSLCWSAAYWITSFVYPRVWPEASDFAAGLSNVLLGFFIFVGAMFLVSRLFPRRHMDLFRMILDALRRISKGDFSVNIDLKVDRQWGELVQGINHMAVQLGEMEQLRQEFISNVSHEIQSPLTSISGFARALRNDSLTSEERMHYLEIIEMESERLSKISENLLKLTSLEGKHHPIEWKTYSLDKQLRRILLACEPQWQEKELELDVELEKVEIVADEEMLSQVWINLISNSIKFTESGGTLGIQLRGQGKEVVVQVSDTGIGISSEDRERVFERFFKADKSRTRTGGGSGLGLSIVKKIVDLHHGTISVQSQPGEGTTFTVTLPSQPPDRVGGAEGAEPIKQ</sequence>
<feature type="domain" description="HAMP" evidence="15">
    <location>
        <begin position="83"/>
        <end position="128"/>
    </location>
</feature>
<dbReference type="PROSITE" id="PS50109">
    <property type="entry name" value="HIS_KIN"/>
    <property type="match status" value="1"/>
</dbReference>
<evidence type="ECO:0000256" key="13">
    <source>
        <dbReference type="SAM" id="Phobius"/>
    </source>
</evidence>
<gene>
    <name evidence="16" type="ORF">RGB73_21735</name>
</gene>
<feature type="region of interest" description="Disordered" evidence="12">
    <location>
        <begin position="347"/>
        <end position="366"/>
    </location>
</feature>
<dbReference type="EC" id="2.7.13.3" evidence="3"/>
<evidence type="ECO:0000256" key="11">
    <source>
        <dbReference type="ARBA" id="ARBA00023136"/>
    </source>
</evidence>
<dbReference type="CDD" id="cd06225">
    <property type="entry name" value="HAMP"/>
    <property type="match status" value="1"/>
</dbReference>
<evidence type="ECO:0000256" key="1">
    <source>
        <dbReference type="ARBA" id="ARBA00000085"/>
    </source>
</evidence>
<evidence type="ECO:0000256" key="12">
    <source>
        <dbReference type="SAM" id="MobiDB-lite"/>
    </source>
</evidence>
<keyword evidence="11 13" id="KW-0472">Membrane</keyword>
<keyword evidence="6" id="KW-0808">Transferase</keyword>
<dbReference type="InterPro" id="IPR004358">
    <property type="entry name" value="Sig_transdc_His_kin-like_C"/>
</dbReference>
<dbReference type="Gene3D" id="1.10.287.130">
    <property type="match status" value="1"/>
</dbReference>
<keyword evidence="9" id="KW-0067">ATP-binding</keyword>
<dbReference type="SMART" id="SM00387">
    <property type="entry name" value="HATPase_c"/>
    <property type="match status" value="1"/>
</dbReference>
<evidence type="ECO:0000313" key="17">
    <source>
        <dbReference type="Proteomes" id="UP001256827"/>
    </source>
</evidence>
<dbReference type="InterPro" id="IPR050736">
    <property type="entry name" value="Sensor_HK_Regulatory"/>
</dbReference>
<dbReference type="PRINTS" id="PR00344">
    <property type="entry name" value="BCTRLSENSOR"/>
</dbReference>
<dbReference type="PROSITE" id="PS50885">
    <property type="entry name" value="HAMP"/>
    <property type="match status" value="1"/>
</dbReference>
<evidence type="ECO:0000256" key="4">
    <source>
        <dbReference type="ARBA" id="ARBA00022475"/>
    </source>
</evidence>
<proteinExistence type="predicted"/>
<dbReference type="InterPro" id="IPR003660">
    <property type="entry name" value="HAMP_dom"/>
</dbReference>
<dbReference type="Gene3D" id="3.30.565.10">
    <property type="entry name" value="Histidine kinase-like ATPase, C-terminal domain"/>
    <property type="match status" value="1"/>
</dbReference>
<evidence type="ECO:0000256" key="8">
    <source>
        <dbReference type="ARBA" id="ARBA00022777"/>
    </source>
</evidence>
<dbReference type="GO" id="GO:0016301">
    <property type="term" value="F:kinase activity"/>
    <property type="evidence" value="ECO:0007669"/>
    <property type="project" value="UniProtKB-KW"/>
</dbReference>
<keyword evidence="13" id="KW-1133">Transmembrane helix</keyword>